<keyword evidence="4" id="KW-0496">Mitochondrion</keyword>
<evidence type="ECO:0000313" key="9">
    <source>
        <dbReference type="Proteomes" id="UP001474421"/>
    </source>
</evidence>
<feature type="transmembrane region" description="Helical" evidence="7">
    <location>
        <begin position="183"/>
        <end position="203"/>
    </location>
</feature>
<dbReference type="GO" id="GO:0032981">
    <property type="term" value="P:mitochondrial respiratory chain complex I assembly"/>
    <property type="evidence" value="ECO:0007669"/>
    <property type="project" value="TreeGrafter"/>
</dbReference>
<proteinExistence type="predicted"/>
<feature type="region of interest" description="Disordered" evidence="6">
    <location>
        <begin position="1"/>
        <end position="136"/>
    </location>
</feature>
<keyword evidence="5 7" id="KW-0472">Membrane</keyword>
<feature type="compositionally biased region" description="Pro residues" evidence="6">
    <location>
        <begin position="18"/>
        <end position="41"/>
    </location>
</feature>
<feature type="transmembrane region" description="Helical" evidence="7">
    <location>
        <begin position="215"/>
        <end position="238"/>
    </location>
</feature>
<evidence type="ECO:0000256" key="3">
    <source>
        <dbReference type="ARBA" id="ARBA00022989"/>
    </source>
</evidence>
<organism evidence="8 9">
    <name type="scientific">Crotalus adamanteus</name>
    <name type="common">Eastern diamondback rattlesnake</name>
    <dbReference type="NCBI Taxonomy" id="8729"/>
    <lineage>
        <taxon>Eukaryota</taxon>
        <taxon>Metazoa</taxon>
        <taxon>Chordata</taxon>
        <taxon>Craniata</taxon>
        <taxon>Vertebrata</taxon>
        <taxon>Euteleostomi</taxon>
        <taxon>Lepidosauria</taxon>
        <taxon>Squamata</taxon>
        <taxon>Bifurcata</taxon>
        <taxon>Unidentata</taxon>
        <taxon>Episquamata</taxon>
        <taxon>Toxicofera</taxon>
        <taxon>Serpentes</taxon>
        <taxon>Colubroidea</taxon>
        <taxon>Viperidae</taxon>
        <taxon>Crotalinae</taxon>
        <taxon>Crotalus</taxon>
    </lineage>
</organism>
<dbReference type="PANTHER" id="PTHR16296">
    <property type="entry name" value="UNCHARACTERIZED HYPOTHALAMUS PROTEIN HT007"/>
    <property type="match status" value="1"/>
</dbReference>
<evidence type="ECO:0000256" key="2">
    <source>
        <dbReference type="ARBA" id="ARBA00022692"/>
    </source>
</evidence>
<name>A0AAW1BKP2_CROAD</name>
<keyword evidence="2 7" id="KW-0812">Transmembrane</keyword>
<evidence type="ECO:0000313" key="8">
    <source>
        <dbReference type="EMBL" id="KAK9402548.1"/>
    </source>
</evidence>
<dbReference type="GO" id="GO:0031966">
    <property type="term" value="C:mitochondrial membrane"/>
    <property type="evidence" value="ECO:0007669"/>
    <property type="project" value="UniProtKB-SubCell"/>
</dbReference>
<comment type="caution">
    <text evidence="8">The sequence shown here is derived from an EMBL/GenBank/DDBJ whole genome shotgun (WGS) entry which is preliminary data.</text>
</comment>
<dbReference type="Proteomes" id="UP001474421">
    <property type="component" value="Unassembled WGS sequence"/>
</dbReference>
<keyword evidence="9" id="KW-1185">Reference proteome</keyword>
<evidence type="ECO:0000256" key="4">
    <source>
        <dbReference type="ARBA" id="ARBA00023128"/>
    </source>
</evidence>
<dbReference type="EMBL" id="JAOTOJ010000004">
    <property type="protein sequence ID" value="KAK9402548.1"/>
    <property type="molecule type" value="Genomic_DNA"/>
</dbReference>
<protein>
    <submittedName>
        <fullName evidence="8">Transmembrane protein</fullName>
    </submittedName>
</protein>
<gene>
    <name evidence="8" type="ORF">NXF25_010904</name>
</gene>
<evidence type="ECO:0000256" key="7">
    <source>
        <dbReference type="SAM" id="Phobius"/>
    </source>
</evidence>
<accession>A0AAW1BKP2</accession>
<feature type="compositionally biased region" description="Low complexity" evidence="6">
    <location>
        <begin position="76"/>
        <end position="92"/>
    </location>
</feature>
<evidence type="ECO:0000256" key="6">
    <source>
        <dbReference type="SAM" id="MobiDB-lite"/>
    </source>
</evidence>
<feature type="transmembrane region" description="Helical" evidence="7">
    <location>
        <begin position="258"/>
        <end position="281"/>
    </location>
</feature>
<dbReference type="PANTHER" id="PTHR16296:SF2">
    <property type="entry name" value="TRANSMEMBRANE PROTEIN 126A"/>
    <property type="match status" value="1"/>
</dbReference>
<dbReference type="Pfam" id="PF07114">
    <property type="entry name" value="TMEM126"/>
    <property type="match status" value="1"/>
</dbReference>
<feature type="compositionally biased region" description="Gly residues" evidence="6">
    <location>
        <begin position="65"/>
        <end position="75"/>
    </location>
</feature>
<evidence type="ECO:0000256" key="5">
    <source>
        <dbReference type="ARBA" id="ARBA00023136"/>
    </source>
</evidence>
<dbReference type="InterPro" id="IPR009801">
    <property type="entry name" value="TMEM126"/>
</dbReference>
<dbReference type="AlphaFoldDB" id="A0AAW1BKP2"/>
<comment type="subcellular location">
    <subcellularLocation>
        <location evidence="1">Mitochondrion membrane</location>
        <topology evidence="1">Multi-pass membrane protein</topology>
    </subcellularLocation>
</comment>
<reference evidence="8 9" key="1">
    <citation type="journal article" date="2024" name="Proc. Natl. Acad. Sci. U.S.A.">
        <title>The genetic regulatory architecture and epigenomic basis for age-related changes in rattlesnake venom.</title>
        <authorList>
            <person name="Hogan M.P."/>
            <person name="Holding M.L."/>
            <person name="Nystrom G.S."/>
            <person name="Colston T.J."/>
            <person name="Bartlett D.A."/>
            <person name="Mason A.J."/>
            <person name="Ellsworth S.A."/>
            <person name="Rautsaw R.M."/>
            <person name="Lawrence K.C."/>
            <person name="Strickland J.L."/>
            <person name="He B."/>
            <person name="Fraser P."/>
            <person name="Margres M.J."/>
            <person name="Gilbert D.M."/>
            <person name="Gibbs H.L."/>
            <person name="Parkinson C.L."/>
            <person name="Rokyta D.R."/>
        </authorList>
    </citation>
    <scope>NUCLEOTIDE SEQUENCE [LARGE SCALE GENOMIC DNA]</scope>
    <source>
        <strain evidence="8">DRR0105</strain>
    </source>
</reference>
<evidence type="ECO:0000256" key="1">
    <source>
        <dbReference type="ARBA" id="ARBA00004225"/>
    </source>
</evidence>
<sequence length="319" mass="34324">MLAHPRRLSSICEETTVVPPPPPASPPRKLPPRPPPSPSAPTSPHLSAADSGPADYAPQNRRTRGGAGRGGGAGARAGQSAAPARGPFRPAAQSEPGLVTSQDGGPGGRRVTQPSRDLGSWRAPSGGGSAEASEREVPIKQIKMTGKEFLDHPMEKMINNSRRISEATWEKMFEKLPAQDQSFFQNGGLILAFNSSLLALISNNSFRKILHVTQARYSTVAAMSLMPFTITTVGYEAIVKHSLMTGNLNCEICAMVRGSLVGAVIGYFYPIIIALPLNALLATSKRVLYCSLAKQRECRNRRIKLKREKTQMGEKMSSP</sequence>
<keyword evidence="3 7" id="KW-1133">Transmembrane helix</keyword>